<feature type="domain" description="ABC transporter" evidence="6">
    <location>
        <begin position="23"/>
        <end position="255"/>
    </location>
</feature>
<evidence type="ECO:0000256" key="3">
    <source>
        <dbReference type="ARBA" id="ARBA00022741"/>
    </source>
</evidence>
<protein>
    <submittedName>
        <fullName evidence="7">NitT/TauT family transport system ATP-binding protein</fullName>
    </submittedName>
</protein>
<keyword evidence="8" id="KW-1185">Reference proteome</keyword>
<sequence length="274" mass="29569">MAELTIMRKSAQAPSGEPEAAILQAKDVTCSYTSRDGSSVTAIQRASFDIRQGEFVSILGPSGCGKSTLLMIMAGLLKASGGSVSFKGGEIVGPPEDFGFVFQDPVLLPWRTVQKNVELPGELRGMSGPELSRRAVAMLELVKLAGFSAKYPHELSGGMRQRVAIARALVMNPSLLLMDEPFGALDAMTRDKLNLDLQRIGIETGATIMFVTHSIPEAVFLSDRVLVMSSRPSTVSAVVSIEIPRPRPIEMMNTDAFGSYVSELRRRLDGGHNE</sequence>
<dbReference type="InterPro" id="IPR003439">
    <property type="entry name" value="ABC_transporter-like_ATP-bd"/>
</dbReference>
<keyword evidence="3" id="KW-0547">Nucleotide-binding</keyword>
<dbReference type="CDD" id="cd03293">
    <property type="entry name" value="ABC_NrtD_SsuB_transporters"/>
    <property type="match status" value="1"/>
</dbReference>
<dbReference type="InterPro" id="IPR003593">
    <property type="entry name" value="AAA+_ATPase"/>
</dbReference>
<evidence type="ECO:0000313" key="7">
    <source>
        <dbReference type="EMBL" id="TWB87804.1"/>
    </source>
</evidence>
<evidence type="ECO:0000256" key="4">
    <source>
        <dbReference type="ARBA" id="ARBA00022840"/>
    </source>
</evidence>
<dbReference type="InterPro" id="IPR050166">
    <property type="entry name" value="ABC_transporter_ATP-bind"/>
</dbReference>
<evidence type="ECO:0000313" key="8">
    <source>
        <dbReference type="Proteomes" id="UP000321304"/>
    </source>
</evidence>
<evidence type="ECO:0000256" key="1">
    <source>
        <dbReference type="ARBA" id="ARBA00005417"/>
    </source>
</evidence>
<proteinExistence type="inferred from homology"/>
<dbReference type="SMART" id="SM00382">
    <property type="entry name" value="AAA"/>
    <property type="match status" value="1"/>
</dbReference>
<dbReference type="InterPro" id="IPR027417">
    <property type="entry name" value="P-loop_NTPase"/>
</dbReference>
<comment type="caution">
    <text evidence="7">The sequence shown here is derived from an EMBL/GenBank/DDBJ whole genome shotgun (WGS) entry which is preliminary data.</text>
</comment>
<dbReference type="PANTHER" id="PTHR42788:SF13">
    <property type="entry name" value="ALIPHATIC SULFONATES IMPORT ATP-BINDING PROTEIN SSUB"/>
    <property type="match status" value="1"/>
</dbReference>
<dbReference type="GO" id="GO:0005524">
    <property type="term" value="F:ATP binding"/>
    <property type="evidence" value="ECO:0007669"/>
    <property type="project" value="UniProtKB-KW"/>
</dbReference>
<dbReference type="GO" id="GO:0016887">
    <property type="term" value="F:ATP hydrolysis activity"/>
    <property type="evidence" value="ECO:0007669"/>
    <property type="project" value="InterPro"/>
</dbReference>
<dbReference type="Pfam" id="PF00005">
    <property type="entry name" value="ABC_tran"/>
    <property type="match status" value="1"/>
</dbReference>
<keyword evidence="2" id="KW-0813">Transport</keyword>
<dbReference type="EMBL" id="VITY01000020">
    <property type="protein sequence ID" value="TWB87804.1"/>
    <property type="molecule type" value="Genomic_DNA"/>
</dbReference>
<keyword evidence="4 7" id="KW-0067">ATP-binding</keyword>
<dbReference type="PROSITE" id="PS50893">
    <property type="entry name" value="ABC_TRANSPORTER_2"/>
    <property type="match status" value="1"/>
</dbReference>
<reference evidence="7 8" key="1">
    <citation type="submission" date="2019-06" db="EMBL/GenBank/DDBJ databases">
        <title>Genomic Encyclopedia of Type Strains, Phase IV (KMG-V): Genome sequencing to study the core and pangenomes of soil and plant-associated prokaryotes.</title>
        <authorList>
            <person name="Whitman W."/>
        </authorList>
    </citation>
    <scope>NUCLEOTIDE SEQUENCE [LARGE SCALE GENOMIC DNA]</scope>
    <source>
        <strain evidence="7 8">BR 10355</strain>
    </source>
</reference>
<comment type="similarity">
    <text evidence="1">Belongs to the ABC transporter superfamily.</text>
</comment>
<accession>A0A560L087</accession>
<dbReference type="SUPFAM" id="SSF52540">
    <property type="entry name" value="P-loop containing nucleoside triphosphate hydrolases"/>
    <property type="match status" value="1"/>
</dbReference>
<organism evidence="7 8">
    <name type="scientific">Bradyrhizobium macuxiense</name>
    <dbReference type="NCBI Taxonomy" id="1755647"/>
    <lineage>
        <taxon>Bacteria</taxon>
        <taxon>Pseudomonadati</taxon>
        <taxon>Pseudomonadota</taxon>
        <taxon>Alphaproteobacteria</taxon>
        <taxon>Hyphomicrobiales</taxon>
        <taxon>Nitrobacteraceae</taxon>
        <taxon>Bradyrhizobium</taxon>
    </lineage>
</organism>
<gene>
    <name evidence="7" type="ORF">FBZ93_120102</name>
</gene>
<name>A0A560L087_9BRAD</name>
<comment type="function">
    <text evidence="5">Involved in beta-(1--&gt;2)glucan export. Transmembrane domains (TMD) form a pore in the inner membrane and the ATP-binding domain (NBD) is responsible for energy generation.</text>
</comment>
<evidence type="ECO:0000259" key="6">
    <source>
        <dbReference type="PROSITE" id="PS50893"/>
    </source>
</evidence>
<dbReference type="RefSeq" id="WP_246667794.1">
    <property type="nucleotide sequence ID" value="NZ_VITY01000020.1"/>
</dbReference>
<dbReference type="AlphaFoldDB" id="A0A560L087"/>
<evidence type="ECO:0000256" key="5">
    <source>
        <dbReference type="ARBA" id="ARBA00024722"/>
    </source>
</evidence>
<evidence type="ECO:0000256" key="2">
    <source>
        <dbReference type="ARBA" id="ARBA00022448"/>
    </source>
</evidence>
<dbReference type="Proteomes" id="UP000321304">
    <property type="component" value="Unassembled WGS sequence"/>
</dbReference>
<dbReference type="PROSITE" id="PS00211">
    <property type="entry name" value="ABC_TRANSPORTER_1"/>
    <property type="match status" value="1"/>
</dbReference>
<dbReference type="Gene3D" id="3.40.50.300">
    <property type="entry name" value="P-loop containing nucleotide triphosphate hydrolases"/>
    <property type="match status" value="1"/>
</dbReference>
<dbReference type="PANTHER" id="PTHR42788">
    <property type="entry name" value="TAURINE IMPORT ATP-BINDING PROTEIN-RELATED"/>
    <property type="match status" value="1"/>
</dbReference>
<dbReference type="InterPro" id="IPR017871">
    <property type="entry name" value="ABC_transporter-like_CS"/>
</dbReference>